<feature type="transmembrane region" description="Helical" evidence="2">
    <location>
        <begin position="725"/>
        <end position="743"/>
    </location>
</feature>
<feature type="transmembrane region" description="Helical" evidence="2">
    <location>
        <begin position="6"/>
        <end position="29"/>
    </location>
</feature>
<feature type="transmembrane region" description="Helical" evidence="2">
    <location>
        <begin position="795"/>
        <end position="812"/>
    </location>
</feature>
<feature type="transmembrane region" description="Helical" evidence="2">
    <location>
        <begin position="200"/>
        <end position="217"/>
    </location>
</feature>
<feature type="transmembrane region" description="Helical" evidence="2">
    <location>
        <begin position="519"/>
        <end position="538"/>
    </location>
</feature>
<feature type="transmembrane region" description="Helical" evidence="2">
    <location>
        <begin position="265"/>
        <end position="297"/>
    </location>
</feature>
<feature type="transmembrane region" description="Helical" evidence="2">
    <location>
        <begin position="763"/>
        <end position="780"/>
    </location>
</feature>
<feature type="transmembrane region" description="Helical" evidence="2">
    <location>
        <begin position="660"/>
        <end position="681"/>
    </location>
</feature>
<feature type="transmembrane region" description="Helical" evidence="2">
    <location>
        <begin position="603"/>
        <end position="621"/>
    </location>
</feature>
<evidence type="ECO:0000256" key="2">
    <source>
        <dbReference type="SAM" id="Phobius"/>
    </source>
</evidence>
<evidence type="ECO:0000313" key="3">
    <source>
        <dbReference type="EMBL" id="MFD1696477.1"/>
    </source>
</evidence>
<feature type="transmembrane region" description="Helical" evidence="2">
    <location>
        <begin position="628"/>
        <end position="648"/>
    </location>
</feature>
<feature type="transmembrane region" description="Helical" evidence="2">
    <location>
        <begin position="824"/>
        <end position="845"/>
    </location>
</feature>
<dbReference type="RefSeq" id="WP_188318871.1">
    <property type="nucleotide sequence ID" value="NZ_JBHUFA010000004.1"/>
</dbReference>
<gene>
    <name evidence="3" type="ORF">ACFSC7_13190</name>
</gene>
<reference evidence="4" key="1">
    <citation type="journal article" date="2019" name="Int. J. Syst. Evol. Microbiol.">
        <title>The Global Catalogue of Microorganisms (GCM) 10K type strain sequencing project: providing services to taxonomists for standard genome sequencing and annotation.</title>
        <authorList>
            <consortium name="The Broad Institute Genomics Platform"/>
            <consortium name="The Broad Institute Genome Sequencing Center for Infectious Disease"/>
            <person name="Wu L."/>
            <person name="Ma J."/>
        </authorList>
    </citation>
    <scope>NUCLEOTIDE SEQUENCE [LARGE SCALE GENOMIC DNA]</scope>
    <source>
        <strain evidence="4">JCM 3369</strain>
    </source>
</reference>
<keyword evidence="4" id="KW-1185">Reference proteome</keyword>
<name>A0ABW4JWF5_9HYPH</name>
<feature type="compositionally biased region" description="Acidic residues" evidence="1">
    <location>
        <begin position="82"/>
        <end position="93"/>
    </location>
</feature>
<protein>
    <submittedName>
        <fullName evidence="3">DUF2339 domain-containing protein</fullName>
    </submittedName>
</protein>
<feature type="transmembrane region" description="Helical" evidence="2">
    <location>
        <begin position="575"/>
        <end position="597"/>
    </location>
</feature>
<organism evidence="3 4">
    <name type="scientific">Roseibium aestuarii</name>
    <dbReference type="NCBI Taxonomy" id="2600299"/>
    <lineage>
        <taxon>Bacteria</taxon>
        <taxon>Pseudomonadati</taxon>
        <taxon>Pseudomonadota</taxon>
        <taxon>Alphaproteobacteria</taxon>
        <taxon>Hyphomicrobiales</taxon>
        <taxon>Stappiaceae</taxon>
        <taxon>Roseibium</taxon>
    </lineage>
</organism>
<feature type="region of interest" description="Disordered" evidence="1">
    <location>
        <begin position="62"/>
        <end position="160"/>
    </location>
</feature>
<feature type="transmembrane region" description="Helical" evidence="2">
    <location>
        <begin position="425"/>
        <end position="455"/>
    </location>
</feature>
<feature type="transmembrane region" description="Helical" evidence="2">
    <location>
        <begin position="919"/>
        <end position="936"/>
    </location>
</feature>
<keyword evidence="2" id="KW-1133">Transmembrane helix</keyword>
<comment type="caution">
    <text evidence="3">The sequence shown here is derived from an EMBL/GenBank/DDBJ whole genome shotgun (WGS) entry which is preliminary data.</text>
</comment>
<dbReference type="PANTHER" id="PTHR38434">
    <property type="entry name" value="BLL2549 PROTEIN"/>
    <property type="match status" value="1"/>
</dbReference>
<feature type="transmembrane region" description="Helical" evidence="2">
    <location>
        <begin position="362"/>
        <end position="382"/>
    </location>
</feature>
<dbReference type="PANTHER" id="PTHR38434:SF1">
    <property type="entry name" value="BLL2549 PROTEIN"/>
    <property type="match status" value="1"/>
</dbReference>
<evidence type="ECO:0000313" key="4">
    <source>
        <dbReference type="Proteomes" id="UP001597327"/>
    </source>
</evidence>
<keyword evidence="2" id="KW-0812">Transmembrane</keyword>
<proteinExistence type="predicted"/>
<sequence length="960" mass="99366">MDIEAFLALLALILVALFLGLPVLVVLLWRRVTRLTLTVERLDGALREIRAGRGAVVAAAAAGHESPVTGVPEEAGGKEPEAPVEQDATEEEQVQAGEEPSTPEDQSAAKASDLPPSPLEAALRRAGASGEGCKGETDGRQPAAARAAVPSRSGAQDEDRERLIGGRWSVWAGGAALAVGGVFMVAYAAEAGLLGPVGRLVLGALFGLGLAAAGEWLRRKPDPAVLGGLSWASIPAVLTAAGTMVLFAVVYSAHALYGLVGPTPAFLLLGALAICGLFAALLHGPGLAVLGLPGAYLVPFLVTSESRDLAAVVLYVLAVSAAAVALGRLRRWLWLAGAAVAGLAGYGLLFQLMAAPGDRLLLTLYLAASAMIVLAGFVWRHYPARADLFVEVDRAATLALAAVLLPFAGHLQFEADLAALMGETLVLLALPLAVGYVFCALRYGAVLPLALFLLLALQLKVPDALEALEALEALDAGVISPLPFDVQDRLSAFSAFMAVCAAGLVATGALALRHAASRAVLSGLAVCGALGVLSVSWLRVASWSVSPLFAGLALALAVVFWGVASRIGAPRQDLVGGRAALVTWLVGAVAALGFAAGFALEDAALTIAFGLLCPAIALVHVRYPLPALRPFAVVAVVPYGLCLLRDPFIDAAALGITPVFNLLLLGYGLPAAGVCATAWSFTRTGRDLWSDILQALAIFFVSLTLVMLTLHGIDPVFRFDGEGDGLRTGGLLTLIGGAVSLALARLSRAGVFDGAPVLRTGRMVVGLGGMIWGAATLFVFENPALTGAPVGDSFLINWISLLYGGACLLYALQLRMLRADTPRAYRLTVLSFACVAGFFLINLTIRSWFSPDRLDAVAVRSLEQAVYSAVWLAVGLACLLWGLAAGSHLLRKLSAVILVGVTLKAFLIDMSALDGLLRALSFIGLGAVLIGIGALYQRLPVTRRAEPPTSGDDGAAQGDA</sequence>
<feature type="transmembrane region" description="Helical" evidence="2">
    <location>
        <begin position="229"/>
        <end position="253"/>
    </location>
</feature>
<feature type="transmembrane region" description="Helical" evidence="2">
    <location>
        <begin position="865"/>
        <end position="886"/>
    </location>
</feature>
<feature type="transmembrane region" description="Helical" evidence="2">
    <location>
        <begin position="693"/>
        <end position="713"/>
    </location>
</feature>
<keyword evidence="2" id="KW-0472">Membrane</keyword>
<accession>A0ABW4JWF5</accession>
<feature type="compositionally biased region" description="Low complexity" evidence="1">
    <location>
        <begin position="142"/>
        <end position="154"/>
    </location>
</feature>
<evidence type="ECO:0000256" key="1">
    <source>
        <dbReference type="SAM" id="MobiDB-lite"/>
    </source>
</evidence>
<dbReference type="PIRSF" id="PIRSF035905">
    <property type="entry name" value="UCP035905_mp"/>
    <property type="match status" value="1"/>
</dbReference>
<feature type="transmembrane region" description="Helical" evidence="2">
    <location>
        <begin position="168"/>
        <end position="188"/>
    </location>
</feature>
<feature type="transmembrane region" description="Helical" evidence="2">
    <location>
        <begin position="309"/>
        <end position="326"/>
    </location>
</feature>
<feature type="transmembrane region" description="Helical" evidence="2">
    <location>
        <begin position="893"/>
        <end position="913"/>
    </location>
</feature>
<feature type="transmembrane region" description="Helical" evidence="2">
    <location>
        <begin position="490"/>
        <end position="512"/>
    </location>
</feature>
<dbReference type="Proteomes" id="UP001597327">
    <property type="component" value="Unassembled WGS sequence"/>
</dbReference>
<dbReference type="InterPro" id="IPR019286">
    <property type="entry name" value="DUF2339_TM"/>
</dbReference>
<dbReference type="Pfam" id="PF10101">
    <property type="entry name" value="DUF2339"/>
    <property type="match status" value="1"/>
</dbReference>
<feature type="transmembrane region" description="Helical" evidence="2">
    <location>
        <begin position="332"/>
        <end position="350"/>
    </location>
</feature>
<dbReference type="EMBL" id="JBHUFA010000004">
    <property type="protein sequence ID" value="MFD1696477.1"/>
    <property type="molecule type" value="Genomic_DNA"/>
</dbReference>
<dbReference type="InterPro" id="IPR014600">
    <property type="entry name" value="UCP035905_mem"/>
</dbReference>
<feature type="transmembrane region" description="Helical" evidence="2">
    <location>
        <begin position="544"/>
        <end position="563"/>
    </location>
</feature>